<name>A0A4D7CV77_9ENTE</name>
<feature type="domain" description="SAP" evidence="1">
    <location>
        <begin position="10"/>
        <end position="44"/>
    </location>
</feature>
<dbReference type="SUPFAM" id="SSF68906">
    <property type="entry name" value="SAP domain"/>
    <property type="match status" value="1"/>
</dbReference>
<sequence length="351" mass="41003">MEVGTPFNSLDYLKIPELKEVLKRNSEKTTGTKAELIERIEERLADYQISAVNDKKMLVLTDVGKAVLKKYKAFYWADRNPHLMPNYRDNGINIDSTYFIKNPYVNPADFLISYFDKEPYKLSILYYNQGNYKQSYYEKLKDITYNLWASLEKTRAGDEMTYIGTHGWYISTGDAQSIPVHSIYNQLSIPTDELELFLHTFYHEFDKEMISNRPEMTKPLSKLAYISFEQYKQIMRLMSEGDIPTMDELFKELSAGIREKNGYSRNEATRAHYWDGRWIDDETYQQDLAPKELPGLDELVENVLGVLPGGDIYWGNEDDFDTTKVEVICKVVESFEKEEIQKVIDYLQGLI</sequence>
<gene>
    <name evidence="2" type="ORF">FA707_04850</name>
</gene>
<proteinExistence type="predicted"/>
<evidence type="ECO:0000313" key="3">
    <source>
        <dbReference type="Proteomes" id="UP000298615"/>
    </source>
</evidence>
<dbReference type="EMBL" id="CP039712">
    <property type="protein sequence ID" value="QCI87363.1"/>
    <property type="molecule type" value="Genomic_DNA"/>
</dbReference>
<evidence type="ECO:0000313" key="2">
    <source>
        <dbReference type="EMBL" id="QCI87363.1"/>
    </source>
</evidence>
<dbReference type="Proteomes" id="UP000298615">
    <property type="component" value="Chromosome"/>
</dbReference>
<evidence type="ECO:0000259" key="1">
    <source>
        <dbReference type="PROSITE" id="PS50800"/>
    </source>
</evidence>
<dbReference type="Pfam" id="PF02037">
    <property type="entry name" value="SAP"/>
    <property type="match status" value="1"/>
</dbReference>
<reference evidence="2 3" key="1">
    <citation type="submission" date="2019-04" db="EMBL/GenBank/DDBJ databases">
        <title>Vagococcus sp. nov., isolated from faeces of yaks (Bos grunniens).</title>
        <authorList>
            <person name="Ge Y."/>
        </authorList>
    </citation>
    <scope>NUCLEOTIDE SEQUENCE [LARGE SCALE GENOMIC DNA]</scope>
    <source>
        <strain evidence="2 3">MN-17</strain>
    </source>
</reference>
<protein>
    <recommendedName>
        <fullName evidence="1">SAP domain-containing protein</fullName>
    </recommendedName>
</protein>
<dbReference type="KEGG" id="vao:FA707_04850"/>
<keyword evidence="3" id="KW-1185">Reference proteome</keyword>
<dbReference type="Gene3D" id="1.10.720.30">
    <property type="entry name" value="SAP domain"/>
    <property type="match status" value="1"/>
</dbReference>
<dbReference type="PROSITE" id="PS50800">
    <property type="entry name" value="SAP"/>
    <property type="match status" value="1"/>
</dbReference>
<organism evidence="2 3">
    <name type="scientific">Vagococcus zengguangii</name>
    <dbReference type="NCBI Taxonomy" id="2571750"/>
    <lineage>
        <taxon>Bacteria</taxon>
        <taxon>Bacillati</taxon>
        <taxon>Bacillota</taxon>
        <taxon>Bacilli</taxon>
        <taxon>Lactobacillales</taxon>
        <taxon>Enterococcaceae</taxon>
        <taxon>Vagococcus</taxon>
    </lineage>
</organism>
<accession>A0A4D7CV77</accession>
<dbReference type="AlphaFoldDB" id="A0A4D7CV77"/>
<dbReference type="InterPro" id="IPR036361">
    <property type="entry name" value="SAP_dom_sf"/>
</dbReference>
<dbReference type="InterPro" id="IPR003034">
    <property type="entry name" value="SAP_dom"/>
</dbReference>